<gene>
    <name evidence="7" type="ORF">CAL26_01135</name>
</gene>
<feature type="transmembrane region" description="Helical" evidence="6">
    <location>
        <begin position="343"/>
        <end position="363"/>
    </location>
</feature>
<evidence type="ECO:0000256" key="4">
    <source>
        <dbReference type="ARBA" id="ARBA00022989"/>
    </source>
</evidence>
<dbReference type="RefSeq" id="WP_094845121.1">
    <property type="nucleotide sequence ID" value="NZ_NEVJ01000001.1"/>
</dbReference>
<protein>
    <recommendedName>
        <fullName evidence="9">Anion transporter</fullName>
    </recommendedName>
</protein>
<proteinExistence type="inferred from homology"/>
<feature type="transmembrane region" description="Helical" evidence="6">
    <location>
        <begin position="431"/>
        <end position="450"/>
    </location>
</feature>
<evidence type="ECO:0000313" key="7">
    <source>
        <dbReference type="EMBL" id="OZI25991.1"/>
    </source>
</evidence>
<evidence type="ECO:0000256" key="2">
    <source>
        <dbReference type="ARBA" id="ARBA00007349"/>
    </source>
</evidence>
<dbReference type="GO" id="GO:0005886">
    <property type="term" value="C:plasma membrane"/>
    <property type="evidence" value="ECO:0007669"/>
    <property type="project" value="TreeGrafter"/>
</dbReference>
<keyword evidence="3 6" id="KW-0812">Transmembrane</keyword>
<dbReference type="Pfam" id="PF00939">
    <property type="entry name" value="Na_sulph_symp"/>
    <property type="match status" value="1"/>
</dbReference>
<accession>A0A261RM61</accession>
<feature type="transmembrane region" description="Helical" evidence="6">
    <location>
        <begin position="149"/>
        <end position="165"/>
    </location>
</feature>
<reference evidence="7" key="1">
    <citation type="submission" date="2017-05" db="EMBL/GenBank/DDBJ databases">
        <title>Complete and WGS of Bordetella genogroups.</title>
        <authorList>
            <person name="Spilker T."/>
            <person name="Lipuma J."/>
        </authorList>
    </citation>
    <scope>NUCLEOTIDE SEQUENCE</scope>
    <source>
        <strain evidence="7">AU21707</strain>
    </source>
</reference>
<feature type="transmembrane region" description="Helical" evidence="6">
    <location>
        <begin position="383"/>
        <end position="401"/>
    </location>
</feature>
<feature type="transmembrane region" description="Helical" evidence="6">
    <location>
        <begin position="194"/>
        <end position="216"/>
    </location>
</feature>
<feature type="transmembrane region" description="Helical" evidence="6">
    <location>
        <begin position="471"/>
        <end position="491"/>
    </location>
</feature>
<feature type="transmembrane region" description="Helical" evidence="6">
    <location>
        <begin position="107"/>
        <end position="128"/>
    </location>
</feature>
<evidence type="ECO:0000256" key="6">
    <source>
        <dbReference type="SAM" id="Phobius"/>
    </source>
</evidence>
<feature type="transmembrane region" description="Helical" evidence="6">
    <location>
        <begin position="408"/>
        <end position="425"/>
    </location>
</feature>
<dbReference type="GO" id="GO:0008514">
    <property type="term" value="F:organic anion transmembrane transporter activity"/>
    <property type="evidence" value="ECO:0007669"/>
    <property type="project" value="UniProtKB-ARBA"/>
</dbReference>
<dbReference type="NCBIfam" id="TIGR00785">
    <property type="entry name" value="dass"/>
    <property type="match status" value="1"/>
</dbReference>
<feature type="transmembrane region" description="Helical" evidence="6">
    <location>
        <begin position="68"/>
        <end position="87"/>
    </location>
</feature>
<evidence type="ECO:0000313" key="8">
    <source>
        <dbReference type="Proteomes" id="UP000216857"/>
    </source>
</evidence>
<dbReference type="InterPro" id="IPR030676">
    <property type="entry name" value="CitT-rel"/>
</dbReference>
<comment type="similarity">
    <text evidence="2">Belongs to the SLC13A/DASS transporter (TC 2.A.47) family. DIT1 subfamily.</text>
</comment>
<keyword evidence="4 6" id="KW-1133">Transmembrane helix</keyword>
<keyword evidence="8" id="KW-1185">Reference proteome</keyword>
<evidence type="ECO:0000256" key="3">
    <source>
        <dbReference type="ARBA" id="ARBA00022692"/>
    </source>
</evidence>
<dbReference type="InterPro" id="IPR001898">
    <property type="entry name" value="SLC13A/DASS"/>
</dbReference>
<name>A0A261RM61_9BORD</name>
<dbReference type="OrthoDB" id="9766267at2"/>
<dbReference type="PANTHER" id="PTHR10283">
    <property type="entry name" value="SOLUTE CARRIER FAMILY 13 MEMBER"/>
    <property type="match status" value="1"/>
</dbReference>
<dbReference type="AlphaFoldDB" id="A0A261RM61"/>
<dbReference type="PANTHER" id="PTHR10283:SF82">
    <property type="entry name" value="SOLUTE CARRIER FAMILY 13 MEMBER 2"/>
    <property type="match status" value="1"/>
</dbReference>
<dbReference type="Proteomes" id="UP000216857">
    <property type="component" value="Unassembled WGS sequence"/>
</dbReference>
<evidence type="ECO:0008006" key="9">
    <source>
        <dbReference type="Google" id="ProtNLM"/>
    </source>
</evidence>
<feature type="transmembrane region" description="Helical" evidence="6">
    <location>
        <begin position="236"/>
        <end position="259"/>
    </location>
</feature>
<sequence length="497" mass="52255">MTSTGATEPAAPARNNKLPMGLVAGFAALVVVLLLPLPAELPAAGHRMLAILVFAVVVWVTEAVSYEASAIMITTLMAFLLGTAPVVGNPAAHYGTSAAISMALTGFANSALALVAGALFIAAAMTYTGLDRRIALVTLSKVGTSTRRILVGSIAVTIVLSLVVPSATARSAAVVPIMMGVITAFGVDKRSNIAAGIMIIVAQATSIWNVGIQTAAAQNLLTIGFMEKMLHARVAWSDWLIAGAPWAIIMSAILIFLVLKMLPPERDDIAGGKEAVDKSLRELGPMTGPQKRLLAVSVLLLLSWATEGKLHSFDTTSTTYFGLVLLLLPRVGVMTWKDVQSRIPWGTVIVFGVGISLGTALLTTRAGQWLGTLVVAHTGLADVGPLGIFAILAAFLIVIHLGFASATALTSAMLPILISVLATLPGEFNRLGMTMLLGFVVSYGFILPINAPQNMVCLGTETFTARQFAKVGIAITVIGYVLMLGFGMTYWRWLGWM</sequence>
<dbReference type="PIRSF" id="PIRSF002457">
    <property type="entry name" value="DASS"/>
    <property type="match status" value="1"/>
</dbReference>
<dbReference type="GO" id="GO:1905039">
    <property type="term" value="P:carboxylic acid transmembrane transport"/>
    <property type="evidence" value="ECO:0007669"/>
    <property type="project" value="UniProtKB-ARBA"/>
</dbReference>
<dbReference type="EMBL" id="NEVJ01000001">
    <property type="protein sequence ID" value="OZI25991.1"/>
    <property type="molecule type" value="Genomic_DNA"/>
</dbReference>
<keyword evidence="5 6" id="KW-0472">Membrane</keyword>
<feature type="transmembrane region" description="Helical" evidence="6">
    <location>
        <begin position="44"/>
        <end position="61"/>
    </location>
</feature>
<comment type="caution">
    <text evidence="7">The sequence shown here is derived from an EMBL/GenBank/DDBJ whole genome shotgun (WGS) entry which is preliminary data.</text>
</comment>
<comment type="subcellular location">
    <subcellularLocation>
        <location evidence="1">Membrane</location>
        <topology evidence="1">Multi-pass membrane protein</topology>
    </subcellularLocation>
</comment>
<evidence type="ECO:0000256" key="1">
    <source>
        <dbReference type="ARBA" id="ARBA00004141"/>
    </source>
</evidence>
<feature type="transmembrane region" description="Helical" evidence="6">
    <location>
        <begin position="20"/>
        <end position="38"/>
    </location>
</feature>
<evidence type="ECO:0000256" key="5">
    <source>
        <dbReference type="ARBA" id="ARBA00023136"/>
    </source>
</evidence>
<organism evidence="7 8">
    <name type="scientific">Bordetella genomosp. 9</name>
    <dbReference type="NCBI Taxonomy" id="1416803"/>
    <lineage>
        <taxon>Bacteria</taxon>
        <taxon>Pseudomonadati</taxon>
        <taxon>Pseudomonadota</taxon>
        <taxon>Betaproteobacteria</taxon>
        <taxon>Burkholderiales</taxon>
        <taxon>Alcaligenaceae</taxon>
        <taxon>Bordetella</taxon>
    </lineage>
</organism>
<feature type="transmembrane region" description="Helical" evidence="6">
    <location>
        <begin position="319"/>
        <end position="336"/>
    </location>
</feature>